<name>A0ABW5GHC0_9PSEU</name>
<dbReference type="Gene3D" id="1.20.1250.20">
    <property type="entry name" value="MFS general substrate transporter like domains"/>
    <property type="match status" value="1"/>
</dbReference>
<keyword evidence="2" id="KW-0813">Transport</keyword>
<feature type="transmembrane region" description="Helical" evidence="7">
    <location>
        <begin position="134"/>
        <end position="153"/>
    </location>
</feature>
<feature type="transmembrane region" description="Helical" evidence="7">
    <location>
        <begin position="75"/>
        <end position="93"/>
    </location>
</feature>
<evidence type="ECO:0000256" key="2">
    <source>
        <dbReference type="ARBA" id="ARBA00022448"/>
    </source>
</evidence>
<feature type="transmembrane region" description="Helical" evidence="7">
    <location>
        <begin position="358"/>
        <end position="377"/>
    </location>
</feature>
<gene>
    <name evidence="8" type="ORF">ACFSYJ_14890</name>
</gene>
<evidence type="ECO:0000313" key="9">
    <source>
        <dbReference type="Proteomes" id="UP001597419"/>
    </source>
</evidence>
<dbReference type="EMBL" id="JBHUKU010000007">
    <property type="protein sequence ID" value="MFD2459900.1"/>
    <property type="molecule type" value="Genomic_DNA"/>
</dbReference>
<dbReference type="InterPro" id="IPR011701">
    <property type="entry name" value="MFS"/>
</dbReference>
<evidence type="ECO:0000256" key="5">
    <source>
        <dbReference type="ARBA" id="ARBA00022989"/>
    </source>
</evidence>
<dbReference type="PANTHER" id="PTHR23517:SF13">
    <property type="entry name" value="MAJOR FACILITATOR SUPERFAMILY MFS_1"/>
    <property type="match status" value="1"/>
</dbReference>
<comment type="subcellular location">
    <subcellularLocation>
        <location evidence="1">Cell membrane</location>
        <topology evidence="1">Multi-pass membrane protein</topology>
    </subcellularLocation>
</comment>
<feature type="transmembrane region" description="Helical" evidence="7">
    <location>
        <begin position="273"/>
        <end position="293"/>
    </location>
</feature>
<feature type="transmembrane region" description="Helical" evidence="7">
    <location>
        <begin position="45"/>
        <end position="63"/>
    </location>
</feature>
<reference evidence="9" key="1">
    <citation type="journal article" date="2019" name="Int. J. Syst. Evol. Microbiol.">
        <title>The Global Catalogue of Microorganisms (GCM) 10K type strain sequencing project: providing services to taxonomists for standard genome sequencing and annotation.</title>
        <authorList>
            <consortium name="The Broad Institute Genomics Platform"/>
            <consortium name="The Broad Institute Genome Sequencing Center for Infectious Disease"/>
            <person name="Wu L."/>
            <person name="Ma J."/>
        </authorList>
    </citation>
    <scope>NUCLEOTIDE SEQUENCE [LARGE SCALE GENOMIC DNA]</scope>
    <source>
        <strain evidence="9">CGMCC 4.7643</strain>
    </source>
</reference>
<keyword evidence="3" id="KW-1003">Cell membrane</keyword>
<evidence type="ECO:0000313" key="8">
    <source>
        <dbReference type="EMBL" id="MFD2459900.1"/>
    </source>
</evidence>
<evidence type="ECO:0000256" key="3">
    <source>
        <dbReference type="ARBA" id="ARBA00022475"/>
    </source>
</evidence>
<keyword evidence="6 7" id="KW-0472">Membrane</keyword>
<dbReference type="SUPFAM" id="SSF103473">
    <property type="entry name" value="MFS general substrate transporter"/>
    <property type="match status" value="1"/>
</dbReference>
<dbReference type="InterPro" id="IPR050171">
    <property type="entry name" value="MFS_Transporters"/>
</dbReference>
<keyword evidence="5 7" id="KW-1133">Transmembrane helix</keyword>
<keyword evidence="4 7" id="KW-0812">Transmembrane</keyword>
<feature type="transmembrane region" description="Helical" evidence="7">
    <location>
        <begin position="329"/>
        <end position="352"/>
    </location>
</feature>
<keyword evidence="9" id="KW-1185">Reference proteome</keyword>
<feature type="transmembrane region" description="Helical" evidence="7">
    <location>
        <begin position="99"/>
        <end position="122"/>
    </location>
</feature>
<feature type="transmembrane region" description="Helical" evidence="7">
    <location>
        <begin position="210"/>
        <end position="230"/>
    </location>
</feature>
<evidence type="ECO:0000256" key="4">
    <source>
        <dbReference type="ARBA" id="ARBA00022692"/>
    </source>
</evidence>
<accession>A0ABW5GHC0</accession>
<feature type="transmembrane region" description="Helical" evidence="7">
    <location>
        <begin position="242"/>
        <end position="261"/>
    </location>
</feature>
<organism evidence="8 9">
    <name type="scientific">Amycolatopsis samaneae</name>
    <dbReference type="NCBI Taxonomy" id="664691"/>
    <lineage>
        <taxon>Bacteria</taxon>
        <taxon>Bacillati</taxon>
        <taxon>Actinomycetota</taxon>
        <taxon>Actinomycetes</taxon>
        <taxon>Pseudonocardiales</taxon>
        <taxon>Pseudonocardiaceae</taxon>
        <taxon>Amycolatopsis</taxon>
    </lineage>
</organism>
<comment type="caution">
    <text evidence="8">The sequence shown here is derived from an EMBL/GenBank/DDBJ whole genome shotgun (WGS) entry which is preliminary data.</text>
</comment>
<dbReference type="Pfam" id="PF07690">
    <property type="entry name" value="MFS_1"/>
    <property type="match status" value="1"/>
</dbReference>
<dbReference type="PANTHER" id="PTHR23517">
    <property type="entry name" value="RESISTANCE PROTEIN MDTM, PUTATIVE-RELATED-RELATED"/>
    <property type="match status" value="1"/>
</dbReference>
<evidence type="ECO:0000256" key="7">
    <source>
        <dbReference type="SAM" id="Phobius"/>
    </source>
</evidence>
<evidence type="ECO:0000256" key="1">
    <source>
        <dbReference type="ARBA" id="ARBA00004651"/>
    </source>
</evidence>
<dbReference type="InterPro" id="IPR036259">
    <property type="entry name" value="MFS_trans_sf"/>
</dbReference>
<dbReference type="Proteomes" id="UP001597419">
    <property type="component" value="Unassembled WGS sequence"/>
</dbReference>
<sequence>MTRPGPRTLPFWPPATIALAQIGAGLPSPAYAHYRARLGLVDGEVTALFAILVSLVMASLWWSRSAAAGRRRGELLMAALGAAAAGDVLFVLAGSYLEIAVASALEGVAVGLACGLAPAATVAALPDAERAGRWVTVANAAGMAAGPVLAGLGNEFLPLPYALVYLVHALACLVAAVPLVRAAPGTAPPVTTTVAPGGTLTRTRLRTTLATGYLSFCVGGLFVSLTAVLVKDVLLLDSAVAAGALIAAFFTANGLAGGLLARHPRKARRSGTALFVTGLVLAAVALYSGNLALLASASVGAGAGQGALVGGSVAVAARADSERGGNDAVALFFFWSYGGTASAALVVGWLSGFTGPRAAFLAMLGIAVAGLVCVALVSEEKGKAYA</sequence>
<dbReference type="RefSeq" id="WP_345402830.1">
    <property type="nucleotide sequence ID" value="NZ_BAABHG010000014.1"/>
</dbReference>
<protein>
    <submittedName>
        <fullName evidence="8">MFS transporter</fullName>
    </submittedName>
</protein>
<proteinExistence type="predicted"/>
<evidence type="ECO:0000256" key="6">
    <source>
        <dbReference type="ARBA" id="ARBA00023136"/>
    </source>
</evidence>
<feature type="transmembrane region" description="Helical" evidence="7">
    <location>
        <begin position="159"/>
        <end position="180"/>
    </location>
</feature>
<feature type="transmembrane region" description="Helical" evidence="7">
    <location>
        <begin position="299"/>
        <end position="317"/>
    </location>
</feature>